<dbReference type="Gene3D" id="1.20.58.70">
    <property type="match status" value="1"/>
</dbReference>
<sequence>MNPDLTTEVEDSRPLAGTIPIYTRSVIARCAQFLVLNPSESRSPQSELWTGVSKINADVEERISSVQHAIRFVRNNLQELSNGAEQTLLSSSEPRVRFPECKLLNSSVQITRPLPTIFRGQKCCSVLVQPLAHPSFLPTPPQQRWKCRFKIQIDDTTALTRIKIVQHSTLSKLFMEAIQEYNSTLVRHRERCANLLKQQILITDKTVNYEELQELLDREESAIFVDNWLVYLVARLCSFVLLFFSPTRGPRRRDGETGTTSSDIDTTAKNEQKTQAGQSAAAYQMTIGGD</sequence>
<reference evidence="4" key="1">
    <citation type="submission" date="2020-11" db="EMBL/GenBank/DDBJ databases">
        <authorList>
            <person name="Tran Van P."/>
        </authorList>
    </citation>
    <scope>NUCLEOTIDE SEQUENCE</scope>
</reference>
<evidence type="ECO:0000256" key="2">
    <source>
        <dbReference type="SAM" id="MobiDB-lite"/>
    </source>
</evidence>
<dbReference type="InterPro" id="IPR006011">
    <property type="entry name" value="Syntaxin_N"/>
</dbReference>
<feature type="region of interest" description="Disordered" evidence="2">
    <location>
        <begin position="250"/>
        <end position="281"/>
    </location>
</feature>
<dbReference type="Pfam" id="PF00804">
    <property type="entry name" value="Syntaxin"/>
    <property type="match status" value="1"/>
</dbReference>
<accession>A0A7R9D038</accession>
<organism evidence="4">
    <name type="scientific">Timema cristinae</name>
    <name type="common">Walking stick</name>
    <dbReference type="NCBI Taxonomy" id="61476"/>
    <lineage>
        <taxon>Eukaryota</taxon>
        <taxon>Metazoa</taxon>
        <taxon>Ecdysozoa</taxon>
        <taxon>Arthropoda</taxon>
        <taxon>Hexapoda</taxon>
        <taxon>Insecta</taxon>
        <taxon>Pterygota</taxon>
        <taxon>Neoptera</taxon>
        <taxon>Polyneoptera</taxon>
        <taxon>Phasmatodea</taxon>
        <taxon>Timematodea</taxon>
        <taxon>Timematoidea</taxon>
        <taxon>Timematidae</taxon>
        <taxon>Timema</taxon>
    </lineage>
</organism>
<dbReference type="AlphaFoldDB" id="A0A7R9D038"/>
<dbReference type="SUPFAM" id="SSF47661">
    <property type="entry name" value="t-snare proteins"/>
    <property type="match status" value="1"/>
</dbReference>
<keyword evidence="1" id="KW-0175">Coiled coil</keyword>
<protein>
    <recommendedName>
        <fullName evidence="3">Syntaxin N-terminal domain-containing protein</fullName>
    </recommendedName>
</protein>
<feature type="coiled-coil region" evidence="1">
    <location>
        <begin position="178"/>
        <end position="222"/>
    </location>
</feature>
<dbReference type="GO" id="GO:0016020">
    <property type="term" value="C:membrane"/>
    <property type="evidence" value="ECO:0007669"/>
    <property type="project" value="InterPro"/>
</dbReference>
<dbReference type="GO" id="GO:0016192">
    <property type="term" value="P:vesicle-mediated transport"/>
    <property type="evidence" value="ECO:0007669"/>
    <property type="project" value="InterPro"/>
</dbReference>
<evidence type="ECO:0000313" key="4">
    <source>
        <dbReference type="EMBL" id="CAD7405618.1"/>
    </source>
</evidence>
<dbReference type="InterPro" id="IPR010989">
    <property type="entry name" value="SNARE"/>
</dbReference>
<dbReference type="EMBL" id="OC319502">
    <property type="protein sequence ID" value="CAD7405618.1"/>
    <property type="molecule type" value="Genomic_DNA"/>
</dbReference>
<feature type="domain" description="Syntaxin N-terminal" evidence="3">
    <location>
        <begin position="155"/>
        <end position="227"/>
    </location>
</feature>
<name>A0A7R9D038_TIMCR</name>
<gene>
    <name evidence="4" type="ORF">TCEB3V08_LOCUS8071</name>
</gene>
<evidence type="ECO:0000256" key="1">
    <source>
        <dbReference type="SAM" id="Coils"/>
    </source>
</evidence>
<proteinExistence type="predicted"/>
<evidence type="ECO:0000259" key="3">
    <source>
        <dbReference type="Pfam" id="PF00804"/>
    </source>
</evidence>